<name>A0AA41YUV5_9HYPH</name>
<dbReference type="EMBL" id="JAMOIM010000006">
    <property type="protein sequence ID" value="MCW6508559.1"/>
    <property type="molecule type" value="Genomic_DNA"/>
</dbReference>
<protein>
    <submittedName>
        <fullName evidence="1">Uncharacterized protein</fullName>
    </submittedName>
</protein>
<comment type="caution">
    <text evidence="1">The sequence shown here is derived from an EMBL/GenBank/DDBJ whole genome shotgun (WGS) entry which is preliminary data.</text>
</comment>
<evidence type="ECO:0000313" key="2">
    <source>
        <dbReference type="Proteomes" id="UP001165667"/>
    </source>
</evidence>
<accession>A0AA41YUV5</accession>
<dbReference type="RefSeq" id="WP_282584929.1">
    <property type="nucleotide sequence ID" value="NZ_JAMOIM010000006.1"/>
</dbReference>
<keyword evidence="2" id="KW-1185">Reference proteome</keyword>
<reference evidence="1" key="1">
    <citation type="submission" date="2022-05" db="EMBL/GenBank/DDBJ databases">
        <authorList>
            <person name="Pankratov T."/>
        </authorList>
    </citation>
    <scope>NUCLEOTIDE SEQUENCE</scope>
    <source>
        <strain evidence="1">BP6-180914</strain>
    </source>
</reference>
<dbReference type="Proteomes" id="UP001165667">
    <property type="component" value="Unassembled WGS sequence"/>
</dbReference>
<dbReference type="Gene3D" id="3.90.1720.10">
    <property type="entry name" value="endopeptidase domain like (from Nostoc punctiforme)"/>
    <property type="match status" value="1"/>
</dbReference>
<dbReference type="AlphaFoldDB" id="A0AA41YUV5"/>
<evidence type="ECO:0000313" key="1">
    <source>
        <dbReference type="EMBL" id="MCW6508559.1"/>
    </source>
</evidence>
<proteinExistence type="predicted"/>
<gene>
    <name evidence="1" type="ORF">M8523_11070</name>
</gene>
<sequence>MIATYLEAAHSLSSRGRHPSRSGDWRPEDLFDSSGVDHLWLSGWNVDWETGRANKAKPGGTDAHTHCSAFVAALAMRVGVYILRPPEHGQQLLANAQADWLRDLGHAFGWRALAGEREAQASADEGRLTVASYKNPNPKQSGHIAFVRPSNGAGWQTLTGGPTITQAGGHNFIEGSLQQGFGSRRSLVRFYACRMF</sequence>
<organism evidence="1 2">
    <name type="scientific">Lichenifustis flavocetrariae</name>
    <dbReference type="NCBI Taxonomy" id="2949735"/>
    <lineage>
        <taxon>Bacteria</taxon>
        <taxon>Pseudomonadati</taxon>
        <taxon>Pseudomonadota</taxon>
        <taxon>Alphaproteobacteria</taxon>
        <taxon>Hyphomicrobiales</taxon>
        <taxon>Lichenihabitantaceae</taxon>
        <taxon>Lichenifustis</taxon>
    </lineage>
</organism>